<evidence type="ECO:0000256" key="23">
    <source>
        <dbReference type="PIRSR" id="PIRSR000006-2"/>
    </source>
</evidence>
<keyword evidence="18 21" id="KW-0406">Ion transport</keyword>
<comment type="caution">
    <text evidence="27">The sequence shown here is derived from an EMBL/GenBank/DDBJ whole genome shotgun (WGS) entry which is preliminary data.</text>
</comment>
<gene>
    <name evidence="27" type="primary">ccoP</name>
    <name evidence="27" type="ORF">E4O86_13585</name>
</gene>
<dbReference type="InterPro" id="IPR038414">
    <property type="entry name" value="CcoP_N_sf"/>
</dbReference>
<keyword evidence="9 21" id="KW-0679">Respiratory chain</keyword>
<evidence type="ECO:0000256" key="7">
    <source>
        <dbReference type="ARBA" id="ARBA00022519"/>
    </source>
</evidence>
<evidence type="ECO:0000313" key="27">
    <source>
        <dbReference type="EMBL" id="MYZ48743.1"/>
    </source>
</evidence>
<dbReference type="Gene3D" id="6.10.280.130">
    <property type="match status" value="1"/>
</dbReference>
<evidence type="ECO:0000256" key="21">
    <source>
        <dbReference type="PIRNR" id="PIRNR000006"/>
    </source>
</evidence>
<evidence type="ECO:0000256" key="16">
    <source>
        <dbReference type="ARBA" id="ARBA00023002"/>
    </source>
</evidence>
<name>A0A964T580_9HYPH</name>
<dbReference type="SUPFAM" id="SSF46626">
    <property type="entry name" value="Cytochrome c"/>
    <property type="match status" value="2"/>
</dbReference>
<reference evidence="27" key="1">
    <citation type="submission" date="2019-03" db="EMBL/GenBank/DDBJ databases">
        <title>Afifella sp. nov., isolated from activated sludge.</title>
        <authorList>
            <person name="Li Q."/>
            <person name="Liu Y."/>
        </authorList>
    </citation>
    <scope>NUCLEOTIDE SEQUENCE</scope>
    <source>
        <strain evidence="27">L72</strain>
    </source>
</reference>
<keyword evidence="7 21" id="KW-0997">Cell inner membrane</keyword>
<dbReference type="GO" id="GO:0020037">
    <property type="term" value="F:heme binding"/>
    <property type="evidence" value="ECO:0007669"/>
    <property type="project" value="InterPro"/>
</dbReference>
<dbReference type="GO" id="GO:0005506">
    <property type="term" value="F:iron ion binding"/>
    <property type="evidence" value="ECO:0007669"/>
    <property type="project" value="InterPro"/>
</dbReference>
<evidence type="ECO:0000259" key="26">
    <source>
        <dbReference type="PROSITE" id="PS51007"/>
    </source>
</evidence>
<keyword evidence="5 21" id="KW-0813">Transport</keyword>
<evidence type="ECO:0000256" key="17">
    <source>
        <dbReference type="ARBA" id="ARBA00023004"/>
    </source>
</evidence>
<proteinExistence type="inferred from homology"/>
<dbReference type="InterPro" id="IPR004678">
    <property type="entry name" value="Cyt_c_oxidase_cbb3_su3"/>
</dbReference>
<feature type="transmembrane region" description="Helical" evidence="25">
    <location>
        <begin position="43"/>
        <end position="65"/>
    </location>
</feature>
<dbReference type="OrthoDB" id="9811281at2"/>
<keyword evidence="13 21" id="KW-0375">Hydrogen ion transport</keyword>
<keyword evidence="10 25" id="KW-0812">Transmembrane</keyword>
<dbReference type="InterPro" id="IPR036909">
    <property type="entry name" value="Cyt_c-like_dom_sf"/>
</dbReference>
<keyword evidence="14 21" id="KW-0249">Electron transport</keyword>
<evidence type="ECO:0000256" key="10">
    <source>
        <dbReference type="ARBA" id="ARBA00022692"/>
    </source>
</evidence>
<evidence type="ECO:0000256" key="8">
    <source>
        <dbReference type="ARBA" id="ARBA00022617"/>
    </source>
</evidence>
<comment type="similarity">
    <text evidence="3 21">Belongs to the CcoP / FixP family.</text>
</comment>
<evidence type="ECO:0000256" key="1">
    <source>
        <dbReference type="ARBA" id="ARBA00004533"/>
    </source>
</evidence>
<feature type="domain" description="Cytochrome c" evidence="26">
    <location>
        <begin position="215"/>
        <end position="296"/>
    </location>
</feature>
<evidence type="ECO:0000313" key="28">
    <source>
        <dbReference type="Proteomes" id="UP000773614"/>
    </source>
</evidence>
<feature type="binding site" description="covalent" evidence="23">
    <location>
        <position position="228"/>
    </location>
    <ligand>
        <name>heme c</name>
        <dbReference type="ChEBI" id="CHEBI:61717"/>
        <label>2</label>
    </ligand>
</feature>
<protein>
    <recommendedName>
        <fullName evidence="21">Cbb3-type cytochrome c oxidase subunit</fullName>
    </recommendedName>
</protein>
<evidence type="ECO:0000256" key="9">
    <source>
        <dbReference type="ARBA" id="ARBA00022660"/>
    </source>
</evidence>
<dbReference type="GO" id="GO:1902600">
    <property type="term" value="P:proton transmembrane transport"/>
    <property type="evidence" value="ECO:0007669"/>
    <property type="project" value="UniProtKB-KW"/>
</dbReference>
<dbReference type="GO" id="GO:0016491">
    <property type="term" value="F:oxidoreductase activity"/>
    <property type="evidence" value="ECO:0007669"/>
    <property type="project" value="UniProtKB-KW"/>
</dbReference>
<dbReference type="PANTHER" id="PTHR33751:SF1">
    <property type="entry name" value="CBB3-TYPE CYTOCHROME C OXIDASE SUBUNIT FIXP"/>
    <property type="match status" value="1"/>
</dbReference>
<keyword evidence="11 21" id="KW-0479">Metal-binding</keyword>
<dbReference type="Proteomes" id="UP000773614">
    <property type="component" value="Unassembled WGS sequence"/>
</dbReference>
<feature type="binding site" description="axial binding residue" evidence="22">
    <location>
        <position position="184"/>
    </location>
    <ligand>
        <name>heme c</name>
        <dbReference type="ChEBI" id="CHEBI:61717"/>
        <label>2</label>
    </ligand>
    <ligandPart>
        <name>Fe</name>
        <dbReference type="ChEBI" id="CHEBI:18248"/>
    </ligandPart>
</feature>
<evidence type="ECO:0000256" key="5">
    <source>
        <dbReference type="ARBA" id="ARBA00022448"/>
    </source>
</evidence>
<evidence type="ECO:0000256" key="6">
    <source>
        <dbReference type="ARBA" id="ARBA00022475"/>
    </source>
</evidence>
<feature type="binding site" description="axial binding residue" evidence="22">
    <location>
        <position position="136"/>
    </location>
    <ligand>
        <name>heme c</name>
        <dbReference type="ChEBI" id="CHEBI:61717"/>
        <label>1</label>
    </ligand>
    <ligandPart>
        <name>Fe</name>
        <dbReference type="ChEBI" id="CHEBI:18248"/>
    </ligandPart>
</feature>
<evidence type="ECO:0000256" key="11">
    <source>
        <dbReference type="ARBA" id="ARBA00022723"/>
    </source>
</evidence>
<evidence type="ECO:0000256" key="12">
    <source>
        <dbReference type="ARBA" id="ARBA00022737"/>
    </source>
</evidence>
<keyword evidence="28" id="KW-1185">Reference proteome</keyword>
<accession>A0A964T580</accession>
<dbReference type="RefSeq" id="WP_161141090.1">
    <property type="nucleotide sequence ID" value="NZ_SPKJ01000047.1"/>
</dbReference>
<dbReference type="Pfam" id="PF14715">
    <property type="entry name" value="FixP_N"/>
    <property type="match status" value="1"/>
</dbReference>
<organism evidence="27 28">
    <name type="scientific">Propylenella binzhouense</name>
    <dbReference type="NCBI Taxonomy" id="2555902"/>
    <lineage>
        <taxon>Bacteria</taxon>
        <taxon>Pseudomonadati</taxon>
        <taxon>Pseudomonadota</taxon>
        <taxon>Alphaproteobacteria</taxon>
        <taxon>Hyphomicrobiales</taxon>
        <taxon>Propylenellaceae</taxon>
        <taxon>Propylenella</taxon>
    </lineage>
</organism>
<evidence type="ECO:0000256" key="25">
    <source>
        <dbReference type="SAM" id="Phobius"/>
    </source>
</evidence>
<dbReference type="GO" id="GO:0005886">
    <property type="term" value="C:plasma membrane"/>
    <property type="evidence" value="ECO:0007669"/>
    <property type="project" value="UniProtKB-SubCell"/>
</dbReference>
<dbReference type="InterPro" id="IPR050597">
    <property type="entry name" value="Cytochrome_c_Oxidase_Subunit"/>
</dbReference>
<feature type="domain" description="Cytochrome c" evidence="26">
    <location>
        <begin position="119"/>
        <end position="208"/>
    </location>
</feature>
<evidence type="ECO:0000256" key="13">
    <source>
        <dbReference type="ARBA" id="ARBA00022781"/>
    </source>
</evidence>
<evidence type="ECO:0000256" key="15">
    <source>
        <dbReference type="ARBA" id="ARBA00022989"/>
    </source>
</evidence>
<dbReference type="NCBIfam" id="TIGR00782">
    <property type="entry name" value="ccoP"/>
    <property type="match status" value="1"/>
</dbReference>
<dbReference type="EMBL" id="SPKJ01000047">
    <property type="protein sequence ID" value="MYZ48743.1"/>
    <property type="molecule type" value="Genomic_DNA"/>
</dbReference>
<evidence type="ECO:0000256" key="19">
    <source>
        <dbReference type="ARBA" id="ARBA00023136"/>
    </source>
</evidence>
<comment type="cofactor">
    <cofactor evidence="21 23">
        <name>heme c</name>
        <dbReference type="ChEBI" id="CHEBI:61717"/>
    </cofactor>
    <text evidence="21 23">Binds 2 heme C groups per subunit.</text>
</comment>
<dbReference type="PROSITE" id="PS51007">
    <property type="entry name" value="CYTC"/>
    <property type="match status" value="2"/>
</dbReference>
<dbReference type="AlphaFoldDB" id="A0A964T580"/>
<dbReference type="InterPro" id="IPR008168">
    <property type="entry name" value="Cyt_C_IC"/>
</dbReference>
<keyword evidence="19 21" id="KW-0472">Membrane</keyword>
<dbReference type="GO" id="GO:0009055">
    <property type="term" value="F:electron transfer activity"/>
    <property type="evidence" value="ECO:0007669"/>
    <property type="project" value="InterPro"/>
</dbReference>
<evidence type="ECO:0000256" key="24">
    <source>
        <dbReference type="SAM" id="MobiDB-lite"/>
    </source>
</evidence>
<feature type="binding site" description="covalent" evidence="23">
    <location>
        <position position="135"/>
    </location>
    <ligand>
        <name>heme c</name>
        <dbReference type="ChEBI" id="CHEBI:61717"/>
        <label>1</label>
    </ligand>
</feature>
<dbReference type="Pfam" id="PF13442">
    <property type="entry name" value="Cytochrome_CBB3"/>
    <property type="match status" value="2"/>
</dbReference>
<dbReference type="InterPro" id="IPR009056">
    <property type="entry name" value="Cyt_c-like_dom"/>
</dbReference>
<sequence length="299" mass="32125">MADIKQPHTGGPQGVERDEPTGQITTGHEWDGIKELDTPMPRWWLWTFYGTIVWALGYVILYPAWPLVHDATRGVLGWSSRGQVQEALVEAAQAQGGFRDRIASLSLEDIRQDPELLRFAQAGGRSAFQVNCSQCHGSGAAGSVGYPNLNDDEWLWGGTLEEIHATIVNGARFVGNDDTHVSEMPAFGDGVLDRAQIEQVANYVLSLSGSPHDAAKAEAGAPLFADNCAACHGDAGQGDASVGAPALNDQIWLYSGKLDAIVAQIQRPRHGVMPAWGHRLDPTTIKELALYVHGLGGGK</sequence>
<keyword evidence="17 21" id="KW-0408">Iron</keyword>
<dbReference type="InterPro" id="IPR032858">
    <property type="entry name" value="CcoP_N"/>
</dbReference>
<comment type="subunit">
    <text evidence="4">Component of the cbb3-type cytochrome c oxidase at least composed of FixN, FixO, FixQ and FixP.</text>
</comment>
<evidence type="ECO:0000256" key="4">
    <source>
        <dbReference type="ARBA" id="ARBA00011203"/>
    </source>
</evidence>
<evidence type="ECO:0000256" key="20">
    <source>
        <dbReference type="ARBA" id="ARBA00025525"/>
    </source>
</evidence>
<feature type="binding site" description="axial binding residue" evidence="22">
    <location>
        <position position="232"/>
    </location>
    <ligand>
        <name>heme c</name>
        <dbReference type="ChEBI" id="CHEBI:61717"/>
        <label>2</label>
    </ligand>
    <ligandPart>
        <name>Fe</name>
        <dbReference type="ChEBI" id="CHEBI:18248"/>
    </ligandPart>
</feature>
<feature type="region of interest" description="Disordered" evidence="24">
    <location>
        <begin position="1"/>
        <end position="30"/>
    </location>
</feature>
<evidence type="ECO:0000256" key="2">
    <source>
        <dbReference type="ARBA" id="ARBA00004673"/>
    </source>
</evidence>
<evidence type="ECO:0000256" key="18">
    <source>
        <dbReference type="ARBA" id="ARBA00023065"/>
    </source>
</evidence>
<evidence type="ECO:0000256" key="14">
    <source>
        <dbReference type="ARBA" id="ARBA00022982"/>
    </source>
</evidence>
<dbReference type="PRINTS" id="PR00605">
    <property type="entry name" value="CYTCHROMECIC"/>
</dbReference>
<feature type="binding site" description="axial binding residue" evidence="22">
    <location>
        <position position="273"/>
    </location>
    <ligand>
        <name>heme c</name>
        <dbReference type="ChEBI" id="CHEBI:61717"/>
        <label>1</label>
    </ligand>
    <ligandPart>
        <name>Fe</name>
        <dbReference type="ChEBI" id="CHEBI:18248"/>
    </ligandPart>
</feature>
<evidence type="ECO:0000256" key="22">
    <source>
        <dbReference type="PIRSR" id="PIRSR000006-1"/>
    </source>
</evidence>
<keyword evidence="16 21" id="KW-0560">Oxidoreductase</keyword>
<comment type="subcellular location">
    <subcellularLocation>
        <location evidence="1 21">Cell inner membrane</location>
    </subcellularLocation>
</comment>
<evidence type="ECO:0000256" key="3">
    <source>
        <dbReference type="ARBA" id="ARBA00006113"/>
    </source>
</evidence>
<dbReference type="PIRSF" id="PIRSF000006">
    <property type="entry name" value="Cbb3-Cox_fixP"/>
    <property type="match status" value="1"/>
</dbReference>
<feature type="binding site" description="covalent" evidence="23">
    <location>
        <position position="132"/>
    </location>
    <ligand>
        <name>heme c</name>
        <dbReference type="ChEBI" id="CHEBI:61717"/>
        <label>1</label>
    </ligand>
</feature>
<keyword evidence="12" id="KW-0677">Repeat</keyword>
<comment type="pathway">
    <text evidence="2 21">Energy metabolism; oxidative phosphorylation.</text>
</comment>
<keyword evidence="15 25" id="KW-1133">Transmembrane helix</keyword>
<keyword evidence="6 21" id="KW-1003">Cell membrane</keyword>
<dbReference type="PANTHER" id="PTHR33751">
    <property type="entry name" value="CBB3-TYPE CYTOCHROME C OXIDASE SUBUNIT FIXP"/>
    <property type="match status" value="1"/>
</dbReference>
<keyword evidence="8 21" id="KW-0349">Heme</keyword>
<comment type="function">
    <text evidence="20">C-type cytochrome. Part of the cbb3-type cytochrome c oxidase complex. FixP subunit is required for transferring electrons from donor cytochrome c via its heme groups to FixO subunit. From there, electrons are shuttled to the catalytic binuclear center of FixN subunit where oxygen reduction takes place. The complex also functions as a proton pump.</text>
</comment>
<feature type="binding site" description="covalent" evidence="23">
    <location>
        <position position="231"/>
    </location>
    <ligand>
        <name>heme c</name>
        <dbReference type="ChEBI" id="CHEBI:61717"/>
        <label>2</label>
    </ligand>
</feature>
<dbReference type="Gene3D" id="1.10.760.10">
    <property type="entry name" value="Cytochrome c-like domain"/>
    <property type="match status" value="2"/>
</dbReference>